<comment type="caution">
    <text evidence="1">The sequence shown here is derived from an EMBL/GenBank/DDBJ whole genome shotgun (WGS) entry which is preliminary data.</text>
</comment>
<dbReference type="EMBL" id="JABFCT010000001">
    <property type="protein sequence ID" value="KAF5879194.1"/>
    <property type="molecule type" value="Genomic_DNA"/>
</dbReference>
<reference evidence="1 2" key="1">
    <citation type="journal article" date="2020" name="Phytopathology">
        <title>A high-quality genome resource of Botrytis fragariae, a new and rapidly spreading fungal pathogen causing strawberry gray mold in the U.S.A.</title>
        <authorList>
            <person name="Wu Y."/>
            <person name="Saski C.A."/>
            <person name="Schnabel G."/>
            <person name="Xiao S."/>
            <person name="Hu M."/>
        </authorList>
    </citation>
    <scope>NUCLEOTIDE SEQUENCE [LARGE SCALE GENOMIC DNA]</scope>
    <source>
        <strain evidence="1 2">BVB16</strain>
    </source>
</reference>
<dbReference type="Proteomes" id="UP000531561">
    <property type="component" value="Unassembled WGS sequence"/>
</dbReference>
<accession>A0A8H6EP19</accession>
<name>A0A8H6EP19_9HELO</name>
<gene>
    <name evidence="1" type="ORF">Bfra_006399</name>
</gene>
<keyword evidence="2" id="KW-1185">Reference proteome</keyword>
<evidence type="ECO:0000313" key="1">
    <source>
        <dbReference type="EMBL" id="KAF5879194.1"/>
    </source>
</evidence>
<dbReference type="GeneID" id="59260464"/>
<proteinExistence type="predicted"/>
<organism evidence="1 2">
    <name type="scientific">Botrytis fragariae</name>
    <dbReference type="NCBI Taxonomy" id="1964551"/>
    <lineage>
        <taxon>Eukaryota</taxon>
        <taxon>Fungi</taxon>
        <taxon>Dikarya</taxon>
        <taxon>Ascomycota</taxon>
        <taxon>Pezizomycotina</taxon>
        <taxon>Leotiomycetes</taxon>
        <taxon>Helotiales</taxon>
        <taxon>Sclerotiniaceae</taxon>
        <taxon>Botrytis</taxon>
    </lineage>
</organism>
<sequence length="97" mass="10766">MKLGTAAQDARWEPVEVWSFCSSARLILCRSTRPDDTSRQALLLLVLQSPRKRVLATMPNNSTRKLLRNDGAQINPVMSASSLVMKLNPKNATANDE</sequence>
<dbReference type="RefSeq" id="XP_037198138.1">
    <property type="nucleotide sequence ID" value="XM_037336772.1"/>
</dbReference>
<evidence type="ECO:0000313" key="2">
    <source>
        <dbReference type="Proteomes" id="UP000531561"/>
    </source>
</evidence>
<protein>
    <submittedName>
        <fullName evidence="1">Uncharacterized protein</fullName>
    </submittedName>
</protein>
<dbReference type="AlphaFoldDB" id="A0A8H6EP19"/>